<reference evidence="2 3" key="1">
    <citation type="submission" date="2017-06" db="EMBL/GenBank/DDBJ databases">
        <title>Yangia sp. YSBP01 complete genome sequence.</title>
        <authorList>
            <person name="Woo J.-H."/>
            <person name="Kim H.-S."/>
        </authorList>
    </citation>
    <scope>NUCLEOTIDE SEQUENCE [LARGE SCALE GENOMIC DNA]</scope>
    <source>
        <strain evidence="2 3">YSBP01</strain>
        <plasmid evidence="2 3">unnamed1</plasmid>
    </source>
</reference>
<accession>A0A2U8HM36</accession>
<name>A0A2U8HM36_9RHOB</name>
<dbReference type="Proteomes" id="UP000244915">
    <property type="component" value="Plasmid unnamed1"/>
</dbReference>
<sequence length="100" mass="10481">MDAPPMTSLIEVHPLPFGLAALLAGLALGLFHFSSLRRVSALYLSGGPVWRALTLQLARFAFLIGLFVLLARAGATPLLAGALGLLIGRAVVLRCSRESG</sequence>
<feature type="transmembrane region" description="Helical" evidence="1">
    <location>
        <begin position="52"/>
        <end position="71"/>
    </location>
</feature>
<keyword evidence="2" id="KW-0614">Plasmid</keyword>
<protein>
    <submittedName>
        <fullName evidence="2">ATP synthase subunit I</fullName>
    </submittedName>
</protein>
<dbReference type="EMBL" id="CP022191">
    <property type="protein sequence ID" value="AWI85995.1"/>
    <property type="molecule type" value="Genomic_DNA"/>
</dbReference>
<evidence type="ECO:0000313" key="2">
    <source>
        <dbReference type="EMBL" id="AWI85995.1"/>
    </source>
</evidence>
<feature type="transmembrane region" description="Helical" evidence="1">
    <location>
        <begin position="77"/>
        <end position="95"/>
    </location>
</feature>
<dbReference type="Pfam" id="PF12966">
    <property type="entry name" value="AtpR"/>
    <property type="match status" value="1"/>
</dbReference>
<dbReference type="AlphaFoldDB" id="A0A2U8HM36"/>
<proteinExistence type="predicted"/>
<evidence type="ECO:0000313" key="3">
    <source>
        <dbReference type="Proteomes" id="UP000244915"/>
    </source>
</evidence>
<dbReference type="InterPro" id="IPR017581">
    <property type="entry name" value="AtpR-like"/>
</dbReference>
<gene>
    <name evidence="2" type="ORF">CEW88_19735</name>
</gene>
<geneLocation type="plasmid" evidence="2 3">
    <name>unnamed1</name>
</geneLocation>
<keyword evidence="1" id="KW-1133">Transmembrane helix</keyword>
<keyword evidence="1" id="KW-0472">Membrane</keyword>
<dbReference type="KEGG" id="ypac:CEW88_19735"/>
<organism evidence="2 3">
    <name type="scientific">Alloyangia pacifica</name>
    <dbReference type="NCBI Taxonomy" id="311180"/>
    <lineage>
        <taxon>Bacteria</taxon>
        <taxon>Pseudomonadati</taxon>
        <taxon>Pseudomonadota</taxon>
        <taxon>Alphaproteobacteria</taxon>
        <taxon>Rhodobacterales</taxon>
        <taxon>Roseobacteraceae</taxon>
        <taxon>Alloyangia</taxon>
    </lineage>
</organism>
<evidence type="ECO:0000256" key="1">
    <source>
        <dbReference type="SAM" id="Phobius"/>
    </source>
</evidence>
<keyword evidence="1" id="KW-0812">Transmembrane</keyword>
<feature type="transmembrane region" description="Helical" evidence="1">
    <location>
        <begin position="12"/>
        <end position="31"/>
    </location>
</feature>